<feature type="transmembrane region" description="Helical" evidence="1">
    <location>
        <begin position="84"/>
        <end position="106"/>
    </location>
</feature>
<keyword evidence="3" id="KW-1185">Reference proteome</keyword>
<keyword evidence="1" id="KW-0472">Membrane</keyword>
<comment type="caution">
    <text evidence="2">The sequence shown here is derived from an EMBL/GenBank/DDBJ whole genome shotgun (WGS) entry which is preliminary data.</text>
</comment>
<organism evidence="2 3">
    <name type="scientific">Pontixanthobacter aestiaquae</name>
    <dbReference type="NCBI Taxonomy" id="1509367"/>
    <lineage>
        <taxon>Bacteria</taxon>
        <taxon>Pseudomonadati</taxon>
        <taxon>Pseudomonadota</taxon>
        <taxon>Alphaproteobacteria</taxon>
        <taxon>Sphingomonadales</taxon>
        <taxon>Erythrobacteraceae</taxon>
        <taxon>Pontixanthobacter</taxon>
    </lineage>
</organism>
<dbReference type="EMBL" id="WTYZ01000001">
    <property type="protein sequence ID" value="MXO82354.1"/>
    <property type="molecule type" value="Genomic_DNA"/>
</dbReference>
<accession>A0A844Z4C9</accession>
<keyword evidence="1" id="KW-1133">Transmembrane helix</keyword>
<evidence type="ECO:0008006" key="4">
    <source>
        <dbReference type="Google" id="ProtNLM"/>
    </source>
</evidence>
<dbReference type="Proteomes" id="UP000460290">
    <property type="component" value="Unassembled WGS sequence"/>
</dbReference>
<sequence>MRHIKTAATLILCIIAMQYLHELGHALTAKAFGYNVVMTINRVSEVHGVGYSPIYEANLVAAAGPAVTILIAVLAYWARARLGALAPIVIGNAMVMRLIASVVSFSSPNDEARLSANLGMPIWVLPVLVCTVLIAIFVAIARERKMGWQWYLAMWAGVSIGYSAVIMGESYFPSFVL</sequence>
<name>A0A844Z4C9_9SPHN</name>
<proteinExistence type="predicted"/>
<keyword evidence="1" id="KW-0812">Transmembrane</keyword>
<reference evidence="2 3" key="1">
    <citation type="submission" date="2019-12" db="EMBL/GenBank/DDBJ databases">
        <title>Genomic-based taxomic classification of the family Erythrobacteraceae.</title>
        <authorList>
            <person name="Xu L."/>
        </authorList>
    </citation>
    <scope>NUCLEOTIDE SEQUENCE [LARGE SCALE GENOMIC DNA]</scope>
    <source>
        <strain evidence="2 3">KCTC 42006</strain>
    </source>
</reference>
<evidence type="ECO:0000313" key="3">
    <source>
        <dbReference type="Proteomes" id="UP000460290"/>
    </source>
</evidence>
<gene>
    <name evidence="2" type="ORF">GRI35_03055</name>
</gene>
<evidence type="ECO:0000256" key="1">
    <source>
        <dbReference type="SAM" id="Phobius"/>
    </source>
</evidence>
<dbReference type="RefSeq" id="WP_160612763.1">
    <property type="nucleotide sequence ID" value="NZ_JAUFQM010000001.1"/>
</dbReference>
<evidence type="ECO:0000313" key="2">
    <source>
        <dbReference type="EMBL" id="MXO82354.1"/>
    </source>
</evidence>
<dbReference type="AlphaFoldDB" id="A0A844Z4C9"/>
<feature type="transmembrane region" description="Helical" evidence="1">
    <location>
        <begin position="118"/>
        <end position="140"/>
    </location>
</feature>
<dbReference type="OrthoDB" id="1160343at2"/>
<feature type="transmembrane region" description="Helical" evidence="1">
    <location>
        <begin position="152"/>
        <end position="172"/>
    </location>
</feature>
<protein>
    <recommendedName>
        <fullName evidence="4">Peptidase family M50</fullName>
    </recommendedName>
</protein>
<feature type="transmembrane region" description="Helical" evidence="1">
    <location>
        <begin position="57"/>
        <end position="77"/>
    </location>
</feature>